<dbReference type="CDD" id="cd11378">
    <property type="entry name" value="DUF296"/>
    <property type="match status" value="1"/>
</dbReference>
<dbReference type="PANTHER" id="PTHR34988:SF1">
    <property type="entry name" value="DNA-BINDING PROTEIN"/>
    <property type="match status" value="1"/>
</dbReference>
<evidence type="ECO:0000259" key="1">
    <source>
        <dbReference type="PROSITE" id="PS51742"/>
    </source>
</evidence>
<proteinExistence type="predicted"/>
<gene>
    <name evidence="2" type="ORF">MFMK1_001894</name>
</gene>
<protein>
    <submittedName>
        <fullName evidence="2">DNA-binding protein</fullName>
    </submittedName>
</protein>
<organism evidence="2 3">
    <name type="scientific">Metallumcola ferriviriculae</name>
    <dbReference type="NCBI Taxonomy" id="3039180"/>
    <lineage>
        <taxon>Bacteria</taxon>
        <taxon>Bacillati</taxon>
        <taxon>Bacillota</taxon>
        <taxon>Clostridia</taxon>
        <taxon>Neomoorellales</taxon>
        <taxon>Desulfitibacteraceae</taxon>
        <taxon>Metallumcola</taxon>
    </lineage>
</organism>
<dbReference type="InterPro" id="IPR005175">
    <property type="entry name" value="PPC_dom"/>
</dbReference>
<feature type="domain" description="PPC" evidence="1">
    <location>
        <begin position="6"/>
        <end position="148"/>
    </location>
</feature>
<sequence length="149" mass="16077">MKYQEAGIGRTFVLRLEHEDRLPDTLELFAQKKGIQSGLVFFLGGAAGDSKVVVGPEDGLADRIVPMITSLAGTSEALGVGTIFQNTAGTAKLHLHSAFGRGEETVTGCTREGVDIWHIGEVVILELVGINAERQIDRETGFELLELKE</sequence>
<dbReference type="KEGG" id="dbc:MFMK1_001894"/>
<dbReference type="AlphaFoldDB" id="A0AAU0UL34"/>
<dbReference type="Gene3D" id="3.30.1330.80">
    <property type="entry name" value="Hypothetical protein, similar to alpha- acetolactate decarboxylase, domain 2"/>
    <property type="match status" value="1"/>
</dbReference>
<dbReference type="SUPFAM" id="SSF117856">
    <property type="entry name" value="AF0104/ALDC/Ptd012-like"/>
    <property type="match status" value="1"/>
</dbReference>
<evidence type="ECO:0000313" key="3">
    <source>
        <dbReference type="Proteomes" id="UP001329915"/>
    </source>
</evidence>
<dbReference type="Pfam" id="PF03479">
    <property type="entry name" value="PCC"/>
    <property type="match status" value="1"/>
</dbReference>
<dbReference type="PROSITE" id="PS51742">
    <property type="entry name" value="PPC"/>
    <property type="match status" value="1"/>
</dbReference>
<name>A0AAU0UL34_9FIRM</name>
<dbReference type="Proteomes" id="UP001329915">
    <property type="component" value="Chromosome"/>
</dbReference>
<keyword evidence="2" id="KW-0238">DNA-binding</keyword>
<dbReference type="GO" id="GO:0003677">
    <property type="term" value="F:DNA binding"/>
    <property type="evidence" value="ECO:0007669"/>
    <property type="project" value="UniProtKB-KW"/>
</dbReference>
<reference evidence="2 3" key="1">
    <citation type="submission" date="2023-04" db="EMBL/GenBank/DDBJ databases">
        <authorList>
            <person name="Hsu D."/>
        </authorList>
    </citation>
    <scope>NUCLEOTIDE SEQUENCE [LARGE SCALE GENOMIC DNA]</scope>
    <source>
        <strain evidence="2 3">MK1</strain>
    </source>
</reference>
<dbReference type="EMBL" id="CP121694">
    <property type="protein sequence ID" value="WRO22073.1"/>
    <property type="molecule type" value="Genomic_DNA"/>
</dbReference>
<accession>A0AAU0UL34</accession>
<evidence type="ECO:0000313" key="2">
    <source>
        <dbReference type="EMBL" id="WRO22073.1"/>
    </source>
</evidence>
<dbReference type="RefSeq" id="WP_366921494.1">
    <property type="nucleotide sequence ID" value="NZ_CP121694.1"/>
</dbReference>
<keyword evidence="3" id="KW-1185">Reference proteome</keyword>
<dbReference type="PANTHER" id="PTHR34988">
    <property type="entry name" value="PROTEIN, PUTATIVE-RELATED"/>
    <property type="match status" value="1"/>
</dbReference>